<dbReference type="InterPro" id="IPR054429">
    <property type="entry name" value="Znf-CCCH_Muscleblind-like"/>
</dbReference>
<dbReference type="PROSITE" id="PS50103">
    <property type="entry name" value="ZF_C3H1"/>
    <property type="match status" value="1"/>
</dbReference>
<gene>
    <name evidence="12" type="ORF">MENT_LOCUS51780</name>
</gene>
<dbReference type="GO" id="GO:0008270">
    <property type="term" value="F:zinc ion binding"/>
    <property type="evidence" value="ECO:0007669"/>
    <property type="project" value="UniProtKB-KW"/>
</dbReference>
<evidence type="ECO:0000256" key="9">
    <source>
        <dbReference type="PROSITE-ProRule" id="PRU00723"/>
    </source>
</evidence>
<dbReference type="Gene3D" id="3.30.1370.210">
    <property type="match status" value="1"/>
</dbReference>
<comment type="similarity">
    <text evidence="7">Belongs to the muscleblind family.</text>
</comment>
<evidence type="ECO:0000256" key="10">
    <source>
        <dbReference type="SAM" id="MobiDB-lite"/>
    </source>
</evidence>
<dbReference type="Pfam" id="PF22628">
    <property type="entry name" value="zf-CCCH_10"/>
    <property type="match status" value="1"/>
</dbReference>
<evidence type="ECO:0000313" key="13">
    <source>
        <dbReference type="Proteomes" id="UP000580250"/>
    </source>
</evidence>
<sequence length="448" mass="48124">MTNMFDEQSAAAIINPSVSAAAAALTIAMLNSNAGAGGTNVSTGSVSAVMPQLSLQLNQNQQQLTQLLTGKDSRWLQLEICREYQRGQCVRSEQDCKYAHPPSNVEIQNGRVTACFDSIKGRCSRENPKCKYLVTSTSTFERSITCEWKTNLVMKNLLSQQYSNQMPAMPALAQITQQQYSNPLALQSALSLPYFIPSLYPGQANLLSPVPDPFSAAFQGTQTVSVGAHLPSIASSFPLHHATTLAQLALIQQQQQQQPSTAAAILLQQQAAQQQYIALLQQQQQLNAATVLQVTATRSSSNGNDNIEQQPALLGGNRKRSSRMAGLDQQNPNDANILLAQSVNEGAGSSNSSISGQQQHMQLMAAVAAASVNNTNPYISVTSTGSTTKRQKTETTAISNSANTGFKCTPTTVAFGMPLYATPQFNPYLLPTAPFLPAVPFSGQPRFH</sequence>
<dbReference type="Proteomes" id="UP000580250">
    <property type="component" value="Unassembled WGS sequence"/>
</dbReference>
<dbReference type="FunFam" id="3.30.1370.210:FF:000005">
    <property type="entry name" value="Muscleblind, isoform M"/>
    <property type="match status" value="1"/>
</dbReference>
<evidence type="ECO:0000256" key="6">
    <source>
        <dbReference type="ARBA" id="ARBA00023242"/>
    </source>
</evidence>
<proteinExistence type="inferred from homology"/>
<feature type="zinc finger region" description="C3H1-type" evidence="9">
    <location>
        <begin position="75"/>
        <end position="103"/>
    </location>
</feature>
<dbReference type="PANTHER" id="PTHR12675">
    <property type="entry name" value="MUSCLEBLIND-LIKE PROTEIN"/>
    <property type="match status" value="1"/>
</dbReference>
<name>A0A6V7XGI4_MELEN</name>
<keyword evidence="6" id="KW-0539">Nucleus</keyword>
<dbReference type="EMBL" id="CAJEWN010001565">
    <property type="protein sequence ID" value="CAD2198464.1"/>
    <property type="molecule type" value="Genomic_DNA"/>
</dbReference>
<evidence type="ECO:0000256" key="4">
    <source>
        <dbReference type="ARBA" id="ARBA00022771"/>
    </source>
</evidence>
<feature type="region of interest" description="Disordered" evidence="10">
    <location>
        <begin position="298"/>
        <end position="330"/>
    </location>
</feature>
<evidence type="ECO:0000256" key="2">
    <source>
        <dbReference type="ARBA" id="ARBA00022723"/>
    </source>
</evidence>
<keyword evidence="3" id="KW-0677">Repeat</keyword>
<dbReference type="PANTHER" id="PTHR12675:SF12">
    <property type="entry name" value="PROTEIN MUSCLEBLIND"/>
    <property type="match status" value="1"/>
</dbReference>
<evidence type="ECO:0000256" key="7">
    <source>
        <dbReference type="ARBA" id="ARBA00038226"/>
    </source>
</evidence>
<dbReference type="OrthoDB" id="6285980at2759"/>
<feature type="compositionally biased region" description="Polar residues" evidence="10">
    <location>
        <begin position="298"/>
        <end position="309"/>
    </location>
</feature>
<keyword evidence="4 9" id="KW-0863">Zinc-finger</keyword>
<organism evidence="12 13">
    <name type="scientific">Meloidogyne enterolobii</name>
    <name type="common">Root-knot nematode worm</name>
    <name type="synonym">Meloidogyne mayaguensis</name>
    <dbReference type="NCBI Taxonomy" id="390850"/>
    <lineage>
        <taxon>Eukaryota</taxon>
        <taxon>Metazoa</taxon>
        <taxon>Ecdysozoa</taxon>
        <taxon>Nematoda</taxon>
        <taxon>Chromadorea</taxon>
        <taxon>Rhabditida</taxon>
        <taxon>Tylenchina</taxon>
        <taxon>Tylenchomorpha</taxon>
        <taxon>Tylenchoidea</taxon>
        <taxon>Meloidogynidae</taxon>
        <taxon>Meloidogyninae</taxon>
        <taxon>Meloidogyne</taxon>
    </lineage>
</organism>
<dbReference type="GO" id="GO:0005737">
    <property type="term" value="C:cytoplasm"/>
    <property type="evidence" value="ECO:0007669"/>
    <property type="project" value="TreeGrafter"/>
</dbReference>
<dbReference type="AlphaFoldDB" id="A0A6V7XGI4"/>
<evidence type="ECO:0000256" key="8">
    <source>
        <dbReference type="ARBA" id="ARBA00073793"/>
    </source>
</evidence>
<evidence type="ECO:0000256" key="3">
    <source>
        <dbReference type="ARBA" id="ARBA00022737"/>
    </source>
</evidence>
<evidence type="ECO:0000259" key="11">
    <source>
        <dbReference type="PROSITE" id="PS50103"/>
    </source>
</evidence>
<protein>
    <recommendedName>
        <fullName evidence="8">Muscleblind-like protein</fullName>
    </recommendedName>
</protein>
<accession>A0A6V7XGI4</accession>
<dbReference type="GO" id="GO:0005654">
    <property type="term" value="C:nucleoplasm"/>
    <property type="evidence" value="ECO:0007669"/>
    <property type="project" value="TreeGrafter"/>
</dbReference>
<evidence type="ECO:0000256" key="5">
    <source>
        <dbReference type="ARBA" id="ARBA00022833"/>
    </source>
</evidence>
<comment type="caution">
    <text evidence="12">The sequence shown here is derived from an EMBL/GenBank/DDBJ whole genome shotgun (WGS) entry which is preliminary data.</text>
</comment>
<dbReference type="SMART" id="SM00356">
    <property type="entry name" value="ZnF_C3H1"/>
    <property type="match status" value="2"/>
</dbReference>
<feature type="domain" description="C3H1-type" evidence="11">
    <location>
        <begin position="75"/>
        <end position="103"/>
    </location>
</feature>
<reference evidence="12 13" key="1">
    <citation type="submission" date="2020-08" db="EMBL/GenBank/DDBJ databases">
        <authorList>
            <person name="Koutsovoulos G."/>
            <person name="Danchin GJ E."/>
        </authorList>
    </citation>
    <scope>NUCLEOTIDE SEQUENCE [LARGE SCALE GENOMIC DNA]</scope>
</reference>
<dbReference type="GO" id="GO:0003723">
    <property type="term" value="F:RNA binding"/>
    <property type="evidence" value="ECO:0007669"/>
    <property type="project" value="TreeGrafter"/>
</dbReference>
<evidence type="ECO:0000256" key="1">
    <source>
        <dbReference type="ARBA" id="ARBA00004123"/>
    </source>
</evidence>
<keyword evidence="5 9" id="KW-0862">Zinc</keyword>
<evidence type="ECO:0000313" key="12">
    <source>
        <dbReference type="EMBL" id="CAD2198464.1"/>
    </source>
</evidence>
<comment type="subcellular location">
    <subcellularLocation>
        <location evidence="1">Nucleus</location>
    </subcellularLocation>
</comment>
<keyword evidence="2 9" id="KW-0479">Metal-binding</keyword>
<dbReference type="InterPro" id="IPR000571">
    <property type="entry name" value="Znf_CCCH"/>
</dbReference>
<dbReference type="GO" id="GO:0043484">
    <property type="term" value="P:regulation of RNA splicing"/>
    <property type="evidence" value="ECO:0007669"/>
    <property type="project" value="TreeGrafter"/>
</dbReference>